<evidence type="ECO:0000313" key="10">
    <source>
        <dbReference type="EMBL" id="MDX8153188.1"/>
    </source>
</evidence>
<keyword evidence="5 7" id="KW-1133">Transmembrane helix</keyword>
<gene>
    <name evidence="10" type="ORF">SK069_16440</name>
</gene>
<evidence type="ECO:0000256" key="8">
    <source>
        <dbReference type="SAM" id="MobiDB-lite"/>
    </source>
</evidence>
<keyword evidence="6 7" id="KW-0472">Membrane</keyword>
<dbReference type="PANTHER" id="PTHR30353:SF0">
    <property type="entry name" value="TRANSMEMBRANE PROTEIN"/>
    <property type="match status" value="1"/>
</dbReference>
<evidence type="ECO:0000256" key="1">
    <source>
        <dbReference type="ARBA" id="ARBA00004651"/>
    </source>
</evidence>
<organism evidence="10 11">
    <name type="scientific">Patulibacter brassicae</name>
    <dbReference type="NCBI Taxonomy" id="1705717"/>
    <lineage>
        <taxon>Bacteria</taxon>
        <taxon>Bacillati</taxon>
        <taxon>Actinomycetota</taxon>
        <taxon>Thermoleophilia</taxon>
        <taxon>Solirubrobacterales</taxon>
        <taxon>Patulibacteraceae</taxon>
        <taxon>Patulibacter</taxon>
    </lineage>
</organism>
<feature type="domain" description="VTT" evidence="9">
    <location>
        <begin position="49"/>
        <end position="176"/>
    </location>
</feature>
<keyword evidence="3 7" id="KW-1003">Cell membrane</keyword>
<name>A0ABU4VMZ6_9ACTN</name>
<feature type="region of interest" description="Disordered" evidence="8">
    <location>
        <begin position="225"/>
        <end position="263"/>
    </location>
</feature>
<keyword evidence="4 7" id="KW-0812">Transmembrane</keyword>
<evidence type="ECO:0000256" key="5">
    <source>
        <dbReference type="ARBA" id="ARBA00022989"/>
    </source>
</evidence>
<evidence type="ECO:0000259" key="9">
    <source>
        <dbReference type="Pfam" id="PF09335"/>
    </source>
</evidence>
<feature type="compositionally biased region" description="Low complexity" evidence="8">
    <location>
        <begin position="225"/>
        <end position="239"/>
    </location>
</feature>
<keyword evidence="11" id="KW-1185">Reference proteome</keyword>
<feature type="compositionally biased region" description="Basic and acidic residues" evidence="8">
    <location>
        <begin position="252"/>
        <end position="263"/>
    </location>
</feature>
<accession>A0ABU4VMZ6</accession>
<reference evidence="10 11" key="1">
    <citation type="submission" date="2023-11" db="EMBL/GenBank/DDBJ databases">
        <authorList>
            <person name="Xu M."/>
            <person name="Jiang T."/>
        </authorList>
    </citation>
    <scope>NUCLEOTIDE SEQUENCE [LARGE SCALE GENOMIC DNA]</scope>
    <source>
        <strain evidence="10 11">SD</strain>
    </source>
</reference>
<dbReference type="PANTHER" id="PTHR30353">
    <property type="entry name" value="INNER MEMBRANE PROTEIN DEDA-RELATED"/>
    <property type="match status" value="1"/>
</dbReference>
<feature type="transmembrane region" description="Helical" evidence="7">
    <location>
        <begin position="70"/>
        <end position="88"/>
    </location>
</feature>
<dbReference type="Proteomes" id="UP001277761">
    <property type="component" value="Unassembled WGS sequence"/>
</dbReference>
<comment type="similarity">
    <text evidence="2 7">Belongs to the DedA family.</text>
</comment>
<evidence type="ECO:0000256" key="7">
    <source>
        <dbReference type="RuleBase" id="RU367016"/>
    </source>
</evidence>
<feature type="transmembrane region" description="Helical" evidence="7">
    <location>
        <begin position="156"/>
        <end position="176"/>
    </location>
</feature>
<evidence type="ECO:0000256" key="3">
    <source>
        <dbReference type="ARBA" id="ARBA00022475"/>
    </source>
</evidence>
<proteinExistence type="inferred from homology"/>
<feature type="transmembrane region" description="Helical" evidence="7">
    <location>
        <begin position="28"/>
        <end position="49"/>
    </location>
</feature>
<evidence type="ECO:0000256" key="4">
    <source>
        <dbReference type="ARBA" id="ARBA00022692"/>
    </source>
</evidence>
<feature type="transmembrane region" description="Helical" evidence="7">
    <location>
        <begin position="196"/>
        <end position="214"/>
    </location>
</feature>
<dbReference type="InterPro" id="IPR032816">
    <property type="entry name" value="VTT_dom"/>
</dbReference>
<sequence>MHALLADLATPLALMPEWLSPRHIFEEYGLIAIVAIIFAETGLLIGFFLPGDTLLFSAGILAKLNPNGDPLWLMLTAVPIAAIAGNLVGYEIGRRAGPAIFTRDDSRFFRKEHLVRSHAFFERYGPLTIFLARFVPIVRTFAAVVAGAVQMEYRKFVIWSILGAVAWCTGLILVGYGAASLLPRSTAEWIEGHIDLLIIGVVLVTVASVVFEGFHGKHRREKAAAAGADAGQATADVVTGAAPGPEAVDPATGERREAAGRAD</sequence>
<protein>
    <submittedName>
        <fullName evidence="10">VTT domain-containing protein</fullName>
    </submittedName>
</protein>
<feature type="transmembrane region" description="Helical" evidence="7">
    <location>
        <begin position="127"/>
        <end position="149"/>
    </location>
</feature>
<comment type="subcellular location">
    <subcellularLocation>
        <location evidence="1 7">Cell membrane</location>
        <topology evidence="1 7">Multi-pass membrane protein</topology>
    </subcellularLocation>
</comment>
<dbReference type="Pfam" id="PF09335">
    <property type="entry name" value="VTT_dom"/>
    <property type="match status" value="1"/>
</dbReference>
<dbReference type="EMBL" id="JAXAVX010000011">
    <property type="protein sequence ID" value="MDX8153188.1"/>
    <property type="molecule type" value="Genomic_DNA"/>
</dbReference>
<comment type="caution">
    <text evidence="10">The sequence shown here is derived from an EMBL/GenBank/DDBJ whole genome shotgun (WGS) entry which is preliminary data.</text>
</comment>
<dbReference type="RefSeq" id="WP_319955339.1">
    <property type="nucleotide sequence ID" value="NZ_JAXAVX010000011.1"/>
</dbReference>
<evidence type="ECO:0000256" key="6">
    <source>
        <dbReference type="ARBA" id="ARBA00023136"/>
    </source>
</evidence>
<dbReference type="InterPro" id="IPR032818">
    <property type="entry name" value="DedA-like"/>
</dbReference>
<evidence type="ECO:0000313" key="11">
    <source>
        <dbReference type="Proteomes" id="UP001277761"/>
    </source>
</evidence>
<evidence type="ECO:0000256" key="2">
    <source>
        <dbReference type="ARBA" id="ARBA00010792"/>
    </source>
</evidence>